<protein>
    <submittedName>
        <fullName evidence="3">Uncharacterized protein LOC102204737</fullName>
    </submittedName>
</protein>
<dbReference type="Proteomes" id="UP000695023">
    <property type="component" value="Unplaced"/>
</dbReference>
<gene>
    <name evidence="3" type="primary">LOC102204737</name>
</gene>
<keyword evidence="2" id="KW-1185">Reference proteome</keyword>
<organism evidence="2 3">
    <name type="scientific">Pundamilia nyererei</name>
    <dbReference type="NCBI Taxonomy" id="303518"/>
    <lineage>
        <taxon>Eukaryota</taxon>
        <taxon>Metazoa</taxon>
        <taxon>Chordata</taxon>
        <taxon>Craniata</taxon>
        <taxon>Vertebrata</taxon>
        <taxon>Euteleostomi</taxon>
        <taxon>Actinopterygii</taxon>
        <taxon>Neopterygii</taxon>
        <taxon>Teleostei</taxon>
        <taxon>Neoteleostei</taxon>
        <taxon>Acanthomorphata</taxon>
        <taxon>Ovalentaria</taxon>
        <taxon>Cichlomorphae</taxon>
        <taxon>Cichliformes</taxon>
        <taxon>Cichlidae</taxon>
        <taxon>African cichlids</taxon>
        <taxon>Pseudocrenilabrinae</taxon>
        <taxon>Haplochromini</taxon>
        <taxon>Pundamilia</taxon>
    </lineage>
</organism>
<sequence>MLILISLGAVFLILSVSTIICYRQWACIKHKVCPPIPKPVLTEKWLASPDEHTVRHLPFDQSYYSEVLDVPELHDKFRPPQPVVGQDYMPFTFSQTPKGYYNKPLKKLQPCLTLPTTGLTSQPGLPSFPINDVFPNPSYNLIVQDQESQSHPEIQEGMPIIDSECQPQSPEETFTTTELEEEPDSPISCASTYILLPQKTSK</sequence>
<evidence type="ECO:0000313" key="3">
    <source>
        <dbReference type="RefSeq" id="XP_005748229.1"/>
    </source>
</evidence>
<dbReference type="RefSeq" id="XP_005748229.1">
    <property type="nucleotide sequence ID" value="XM_005748172.1"/>
</dbReference>
<dbReference type="AlphaFoldDB" id="A0A9Y3S3K8"/>
<reference evidence="3" key="1">
    <citation type="submission" date="2025-08" db="UniProtKB">
        <authorList>
            <consortium name="RefSeq"/>
        </authorList>
    </citation>
    <scope>IDENTIFICATION</scope>
</reference>
<dbReference type="GeneID" id="102204737"/>
<evidence type="ECO:0000313" key="2">
    <source>
        <dbReference type="Proteomes" id="UP000695023"/>
    </source>
</evidence>
<evidence type="ECO:0000256" key="1">
    <source>
        <dbReference type="SAM" id="MobiDB-lite"/>
    </source>
</evidence>
<accession>A0A9Y3S3K8</accession>
<name>A0A9Y3S3K8_9CICH</name>
<feature type="region of interest" description="Disordered" evidence="1">
    <location>
        <begin position="161"/>
        <end position="191"/>
    </location>
</feature>
<proteinExistence type="predicted"/>